<gene>
    <name evidence="2" type="ORF">SAMN05660976_05921</name>
</gene>
<feature type="transmembrane region" description="Helical" evidence="1">
    <location>
        <begin position="12"/>
        <end position="43"/>
    </location>
</feature>
<reference evidence="2 3" key="1">
    <citation type="submission" date="2016-10" db="EMBL/GenBank/DDBJ databases">
        <authorList>
            <person name="de Groot N.N."/>
        </authorList>
    </citation>
    <scope>NUCLEOTIDE SEQUENCE [LARGE SCALE GENOMIC DNA]</scope>
    <source>
        <strain evidence="2 3">DSM 43357</strain>
    </source>
</reference>
<protein>
    <recommendedName>
        <fullName evidence="4">Small integral membrane protein</fullName>
    </recommendedName>
</protein>
<evidence type="ECO:0000313" key="2">
    <source>
        <dbReference type="EMBL" id="SEM72306.1"/>
    </source>
</evidence>
<evidence type="ECO:0000256" key="1">
    <source>
        <dbReference type="SAM" id="Phobius"/>
    </source>
</evidence>
<dbReference type="STRING" id="46177.SAMN05660976_05921"/>
<keyword evidence="1" id="KW-1133">Transmembrane helix</keyword>
<keyword evidence="3" id="KW-1185">Reference proteome</keyword>
<evidence type="ECO:0008006" key="4">
    <source>
        <dbReference type="Google" id="ProtNLM"/>
    </source>
</evidence>
<dbReference type="RefSeq" id="WP_055505156.1">
    <property type="nucleotide sequence ID" value="NZ_BBZG01000002.1"/>
</dbReference>
<accession>A0A1H8AP70</accession>
<dbReference type="EMBL" id="FOBF01000016">
    <property type="protein sequence ID" value="SEM72306.1"/>
    <property type="molecule type" value="Genomic_DNA"/>
</dbReference>
<dbReference type="OrthoDB" id="4954175at2"/>
<organism evidence="2 3">
    <name type="scientific">Nonomuraea pusilla</name>
    <dbReference type="NCBI Taxonomy" id="46177"/>
    <lineage>
        <taxon>Bacteria</taxon>
        <taxon>Bacillati</taxon>
        <taxon>Actinomycetota</taxon>
        <taxon>Actinomycetes</taxon>
        <taxon>Streptosporangiales</taxon>
        <taxon>Streptosporangiaceae</taxon>
        <taxon>Nonomuraea</taxon>
    </lineage>
</organism>
<name>A0A1H8AP70_9ACTN</name>
<dbReference type="Proteomes" id="UP000198953">
    <property type="component" value="Unassembled WGS sequence"/>
</dbReference>
<dbReference type="AlphaFoldDB" id="A0A1H8AP70"/>
<proteinExistence type="predicted"/>
<keyword evidence="1" id="KW-0812">Transmembrane</keyword>
<evidence type="ECO:0000313" key="3">
    <source>
        <dbReference type="Proteomes" id="UP000198953"/>
    </source>
</evidence>
<keyword evidence="1" id="KW-0472">Membrane</keyword>
<sequence>MNNIRWTPVIGMIAGMVLGIVGAFGGLGPFLIVLVLGALGFLLGRVAETGEVNLSGLSVRRK</sequence>